<feature type="transmembrane region" description="Helical" evidence="1">
    <location>
        <begin position="52"/>
        <end position="71"/>
    </location>
</feature>
<feature type="transmembrane region" description="Helical" evidence="1">
    <location>
        <begin position="12"/>
        <end position="31"/>
    </location>
</feature>
<evidence type="ECO:0000313" key="3">
    <source>
        <dbReference type="Proteomes" id="UP000308530"/>
    </source>
</evidence>
<keyword evidence="1" id="KW-0472">Membrane</keyword>
<protein>
    <submittedName>
        <fullName evidence="2">DUF4345 family protein</fullName>
    </submittedName>
</protein>
<dbReference type="Pfam" id="PF14248">
    <property type="entry name" value="DUF4345"/>
    <property type="match status" value="1"/>
</dbReference>
<dbReference type="RefSeq" id="WP_138287230.1">
    <property type="nucleotide sequence ID" value="NZ_CP058350.1"/>
</dbReference>
<dbReference type="EMBL" id="CP058350">
    <property type="protein sequence ID" value="QLF68649.1"/>
    <property type="molecule type" value="Genomic_DNA"/>
</dbReference>
<name>A0ABX6QJJ5_9HYPH</name>
<sequence length="127" mass="13422">MNFYFPMEPGEQLAFISAVMACLMGCVALFAPGYALRFSGFEDREFSSTARAAVRSSGGLLIGFAGTALMLAQPMVYLAFGAALALAAFGRTLSILSDGPSKLRSKLLLVVEILLASLPLAYVFGLI</sequence>
<organism evidence="2 3">
    <name type="scientific">Peteryoungia desertarenae</name>
    <dbReference type="NCBI Taxonomy" id="1813451"/>
    <lineage>
        <taxon>Bacteria</taxon>
        <taxon>Pseudomonadati</taxon>
        <taxon>Pseudomonadota</taxon>
        <taxon>Alphaproteobacteria</taxon>
        <taxon>Hyphomicrobiales</taxon>
        <taxon>Rhizobiaceae</taxon>
        <taxon>Peteryoungia</taxon>
    </lineage>
</organism>
<dbReference type="InterPro" id="IPR025597">
    <property type="entry name" value="DUF4345"/>
</dbReference>
<proteinExistence type="predicted"/>
<evidence type="ECO:0000313" key="2">
    <source>
        <dbReference type="EMBL" id="QLF68649.1"/>
    </source>
</evidence>
<keyword evidence="1" id="KW-1133">Transmembrane helix</keyword>
<dbReference type="Proteomes" id="UP000308530">
    <property type="component" value="Chromosome"/>
</dbReference>
<gene>
    <name evidence="2" type="ORF">FE840_003265</name>
</gene>
<keyword evidence="3" id="KW-1185">Reference proteome</keyword>
<evidence type="ECO:0000256" key="1">
    <source>
        <dbReference type="SAM" id="Phobius"/>
    </source>
</evidence>
<feature type="transmembrane region" description="Helical" evidence="1">
    <location>
        <begin position="107"/>
        <end position="125"/>
    </location>
</feature>
<accession>A0ABX6QJJ5</accession>
<reference evidence="2 3" key="1">
    <citation type="submission" date="2020-06" db="EMBL/GenBank/DDBJ databases">
        <title>Genome sequence of Rhizobium sp strain ADMK78.</title>
        <authorList>
            <person name="Rahi P."/>
        </authorList>
    </citation>
    <scope>NUCLEOTIDE SEQUENCE [LARGE SCALE GENOMIC DNA]</scope>
    <source>
        <strain evidence="2 3">ADMK78</strain>
    </source>
</reference>
<keyword evidence="1" id="KW-0812">Transmembrane</keyword>